<dbReference type="Pfam" id="PF12833">
    <property type="entry name" value="HTH_18"/>
    <property type="match status" value="1"/>
</dbReference>
<dbReference type="Pfam" id="PF01965">
    <property type="entry name" value="DJ-1_PfpI"/>
    <property type="match status" value="1"/>
</dbReference>
<dbReference type="GO" id="GO:0003700">
    <property type="term" value="F:DNA-binding transcription factor activity"/>
    <property type="evidence" value="ECO:0007669"/>
    <property type="project" value="InterPro"/>
</dbReference>
<evidence type="ECO:0000256" key="3">
    <source>
        <dbReference type="ARBA" id="ARBA00023163"/>
    </source>
</evidence>
<dbReference type="GeneID" id="95522537"/>
<dbReference type="Gene3D" id="1.10.10.60">
    <property type="entry name" value="Homeodomain-like"/>
    <property type="match status" value="1"/>
</dbReference>
<dbReference type="KEGG" id="sata:C5746_29490"/>
<organism evidence="5 6">
    <name type="scientific">Streptomyces atratus</name>
    <dbReference type="NCBI Taxonomy" id="1893"/>
    <lineage>
        <taxon>Bacteria</taxon>
        <taxon>Bacillati</taxon>
        <taxon>Actinomycetota</taxon>
        <taxon>Actinomycetes</taxon>
        <taxon>Kitasatosporales</taxon>
        <taxon>Streptomycetaceae</taxon>
        <taxon>Streptomyces</taxon>
    </lineage>
</organism>
<dbReference type="InterPro" id="IPR002818">
    <property type="entry name" value="DJ-1/PfpI"/>
</dbReference>
<dbReference type="EMBL" id="CP027306">
    <property type="protein sequence ID" value="AXE80409.1"/>
    <property type="molecule type" value="Genomic_DNA"/>
</dbReference>
<protein>
    <submittedName>
        <fullName evidence="5">Transcriptional regulator</fullName>
    </submittedName>
</protein>
<dbReference type="SMART" id="SM00342">
    <property type="entry name" value="HTH_ARAC"/>
    <property type="match status" value="1"/>
</dbReference>
<dbReference type="AlphaFoldDB" id="A0A2Z5JJK3"/>
<dbReference type="PROSITE" id="PS00041">
    <property type="entry name" value="HTH_ARAC_FAMILY_1"/>
    <property type="match status" value="1"/>
</dbReference>
<evidence type="ECO:0000259" key="4">
    <source>
        <dbReference type="PROSITE" id="PS01124"/>
    </source>
</evidence>
<keyword evidence="3" id="KW-0804">Transcription</keyword>
<evidence type="ECO:0000256" key="1">
    <source>
        <dbReference type="ARBA" id="ARBA00023015"/>
    </source>
</evidence>
<evidence type="ECO:0000313" key="5">
    <source>
        <dbReference type="EMBL" id="AXE80409.1"/>
    </source>
</evidence>
<dbReference type="Proteomes" id="UP000252698">
    <property type="component" value="Chromosome"/>
</dbReference>
<dbReference type="SUPFAM" id="SSF52317">
    <property type="entry name" value="Class I glutamine amidotransferase-like"/>
    <property type="match status" value="1"/>
</dbReference>
<keyword evidence="1" id="KW-0805">Transcription regulation</keyword>
<feature type="domain" description="HTH araC/xylS-type" evidence="4">
    <location>
        <begin position="215"/>
        <end position="313"/>
    </location>
</feature>
<dbReference type="RefSeq" id="WP_114246856.1">
    <property type="nucleotide sequence ID" value="NZ_CP027306.1"/>
</dbReference>
<dbReference type="InterPro" id="IPR009057">
    <property type="entry name" value="Homeodomain-like_sf"/>
</dbReference>
<proteinExistence type="predicted"/>
<dbReference type="Gene3D" id="3.40.50.880">
    <property type="match status" value="1"/>
</dbReference>
<keyword evidence="2" id="KW-0238">DNA-binding</keyword>
<name>A0A2Z5JJK3_STRAR</name>
<dbReference type="InterPro" id="IPR052158">
    <property type="entry name" value="INH-QAR"/>
</dbReference>
<evidence type="ECO:0000256" key="2">
    <source>
        <dbReference type="ARBA" id="ARBA00023125"/>
    </source>
</evidence>
<dbReference type="GO" id="GO:0043565">
    <property type="term" value="F:sequence-specific DNA binding"/>
    <property type="evidence" value="ECO:0007669"/>
    <property type="project" value="InterPro"/>
</dbReference>
<dbReference type="PANTHER" id="PTHR43130:SF3">
    <property type="entry name" value="HTH-TYPE TRANSCRIPTIONAL REGULATOR RV1931C"/>
    <property type="match status" value="1"/>
</dbReference>
<sequence length="324" mass="34691">MSVIAVLVPDRLPGHQLTTPGLVFGTATTGHPGADYEVRLCAAPGLTTTGAPAPLRISVPWGLDGLADADVVLIPGQDADGPRDEPAPEVLAALRAAAARGCRIGAIGTGVFTLAATGLLDARRATTGWRHTEELARRHPRIEVDPVGTVVTDGRFLTSAGIFGGLDVCLRLLAQDHGERVAGETSRELLTPLLPHGDRVQETIDRELTESAGIEPTLRWLEARLHLPLTPADMAAHAGISLSSLNRRFQAQTGATPPQYLLRRRLERARELLEDTDEGVERVAARCGFTSPASLRHHFSRLTGTTPRAYRTRARGGPDRGGQW</sequence>
<dbReference type="InterPro" id="IPR018060">
    <property type="entry name" value="HTH_AraC"/>
</dbReference>
<dbReference type="PANTHER" id="PTHR43130">
    <property type="entry name" value="ARAC-FAMILY TRANSCRIPTIONAL REGULATOR"/>
    <property type="match status" value="1"/>
</dbReference>
<dbReference type="PROSITE" id="PS01124">
    <property type="entry name" value="HTH_ARAC_FAMILY_2"/>
    <property type="match status" value="1"/>
</dbReference>
<dbReference type="SUPFAM" id="SSF46689">
    <property type="entry name" value="Homeodomain-like"/>
    <property type="match status" value="2"/>
</dbReference>
<reference evidence="5 6" key="1">
    <citation type="journal article" date="2018" name="Front. Microbiol.">
        <title>Genome Sequencing of Streptomyces atratus SCSIOZH16 and Activation Production of Nocardamine via Metabolic Engineering.</title>
        <authorList>
            <person name="Li Y."/>
            <person name="Zhang C."/>
            <person name="Liu C."/>
            <person name="Ju J."/>
            <person name="Ma J."/>
        </authorList>
    </citation>
    <scope>NUCLEOTIDE SEQUENCE [LARGE SCALE GENOMIC DNA]</scope>
    <source>
        <strain evidence="5 6">SCSIO_ZH16</strain>
    </source>
</reference>
<evidence type="ECO:0000313" key="6">
    <source>
        <dbReference type="Proteomes" id="UP000252698"/>
    </source>
</evidence>
<dbReference type="InterPro" id="IPR018062">
    <property type="entry name" value="HTH_AraC-typ_CS"/>
</dbReference>
<gene>
    <name evidence="5" type="ORF">C5746_29490</name>
</gene>
<accession>A0A2Z5JJK3</accession>
<dbReference type="InterPro" id="IPR029062">
    <property type="entry name" value="Class_I_gatase-like"/>
</dbReference>